<feature type="region of interest" description="Disordered" evidence="3">
    <location>
        <begin position="125"/>
        <end position="152"/>
    </location>
</feature>
<reference evidence="7 8" key="1">
    <citation type="submission" date="2020-03" db="EMBL/GenBank/DDBJ databases">
        <title>Draft genome sequences of bacterial isolates from the female urobiome.</title>
        <authorList>
            <person name="Miller-Ensminger T."/>
            <person name="Wolfe A.J."/>
            <person name="Putonti C."/>
        </authorList>
    </citation>
    <scope>NUCLEOTIDE SEQUENCE [LARGE SCALE GENOMIC DNA]</scope>
    <source>
        <strain evidence="7 8">UMB8490</strain>
    </source>
</reference>
<evidence type="ECO:0000256" key="1">
    <source>
        <dbReference type="ARBA" id="ARBA00022729"/>
    </source>
</evidence>
<evidence type="ECO:0000256" key="3">
    <source>
        <dbReference type="SAM" id="MobiDB-lite"/>
    </source>
</evidence>
<sequence length="199" mass="20746">MPKPAHCRQVARVGGIAAAALATALVTSAPAVAHDVVIGSNPENKSVVQDFPERIELEFSGEPKEGFNTVAISRTENGSTDVLFTGEPVIEGRNVTLDLPPDLQPEAGDYKVGFQIVSSDGHATKGMTSFSYQPDGAGSQSQQNSTATNAAETNENSSVSALWLLALGAIVLAVIAVLAVTNRSKKSKTITDDVRKGAQ</sequence>
<evidence type="ECO:0000256" key="4">
    <source>
        <dbReference type="SAM" id="Phobius"/>
    </source>
</evidence>
<dbReference type="GO" id="GO:0005507">
    <property type="term" value="F:copper ion binding"/>
    <property type="evidence" value="ECO:0007669"/>
    <property type="project" value="InterPro"/>
</dbReference>
<dbReference type="InterPro" id="IPR014756">
    <property type="entry name" value="Ig_E-set"/>
</dbReference>
<dbReference type="AlphaFoldDB" id="A0AAP6XIC7"/>
<dbReference type="InterPro" id="IPR007348">
    <property type="entry name" value="CopC_dom"/>
</dbReference>
<dbReference type="InterPro" id="IPR014755">
    <property type="entry name" value="Cu-Rt/internalin_Ig-like"/>
</dbReference>
<dbReference type="GO" id="GO:0046688">
    <property type="term" value="P:response to copper ion"/>
    <property type="evidence" value="ECO:0007669"/>
    <property type="project" value="InterPro"/>
</dbReference>
<feature type="domain" description="CopC" evidence="6">
    <location>
        <begin position="34"/>
        <end position="131"/>
    </location>
</feature>
<dbReference type="Proteomes" id="UP000591626">
    <property type="component" value="Unassembled WGS sequence"/>
</dbReference>
<organism evidence="7 8">
    <name type="scientific">Corynebacterium coyleae</name>
    <dbReference type="NCBI Taxonomy" id="53374"/>
    <lineage>
        <taxon>Bacteria</taxon>
        <taxon>Bacillati</taxon>
        <taxon>Actinomycetota</taxon>
        <taxon>Actinomycetes</taxon>
        <taxon>Mycobacteriales</taxon>
        <taxon>Corynebacteriaceae</taxon>
        <taxon>Corynebacterium</taxon>
    </lineage>
</organism>
<evidence type="ECO:0000313" key="8">
    <source>
        <dbReference type="Proteomes" id="UP000591626"/>
    </source>
</evidence>
<feature type="signal peptide" evidence="5">
    <location>
        <begin position="1"/>
        <end position="33"/>
    </location>
</feature>
<dbReference type="GO" id="GO:0042597">
    <property type="term" value="C:periplasmic space"/>
    <property type="evidence" value="ECO:0007669"/>
    <property type="project" value="InterPro"/>
</dbReference>
<protein>
    <submittedName>
        <fullName evidence="7">Copper resistance protein CopC</fullName>
    </submittedName>
</protein>
<dbReference type="EMBL" id="JAAUVV010000004">
    <property type="protein sequence ID" value="NJJ03385.1"/>
    <property type="molecule type" value="Genomic_DNA"/>
</dbReference>
<evidence type="ECO:0000256" key="2">
    <source>
        <dbReference type="ARBA" id="ARBA00023008"/>
    </source>
</evidence>
<dbReference type="SUPFAM" id="SSF81296">
    <property type="entry name" value="E set domains"/>
    <property type="match status" value="1"/>
</dbReference>
<dbReference type="RefSeq" id="WP_070484860.1">
    <property type="nucleotide sequence ID" value="NZ_JAAUVV010000004.1"/>
</dbReference>
<evidence type="ECO:0000256" key="5">
    <source>
        <dbReference type="SAM" id="SignalP"/>
    </source>
</evidence>
<dbReference type="Gene3D" id="2.60.40.1220">
    <property type="match status" value="1"/>
</dbReference>
<dbReference type="Pfam" id="PF04234">
    <property type="entry name" value="CopC"/>
    <property type="match status" value="1"/>
</dbReference>
<evidence type="ECO:0000259" key="6">
    <source>
        <dbReference type="Pfam" id="PF04234"/>
    </source>
</evidence>
<feature type="compositionally biased region" description="Polar residues" evidence="3">
    <location>
        <begin position="126"/>
        <end position="152"/>
    </location>
</feature>
<feature type="transmembrane region" description="Helical" evidence="4">
    <location>
        <begin position="161"/>
        <end position="180"/>
    </location>
</feature>
<evidence type="ECO:0000313" key="7">
    <source>
        <dbReference type="EMBL" id="NJJ03385.1"/>
    </source>
</evidence>
<comment type="caution">
    <text evidence="7">The sequence shown here is derived from an EMBL/GenBank/DDBJ whole genome shotgun (WGS) entry which is preliminary data.</text>
</comment>
<gene>
    <name evidence="7" type="ORF">HC138_03265</name>
</gene>
<proteinExistence type="predicted"/>
<keyword evidence="1 5" id="KW-0732">Signal</keyword>
<feature type="chain" id="PRO_5042928685" evidence="5">
    <location>
        <begin position="34"/>
        <end position="199"/>
    </location>
</feature>
<accession>A0AAP6XIC7</accession>
<keyword evidence="4" id="KW-0812">Transmembrane</keyword>
<keyword evidence="2" id="KW-0186">Copper</keyword>
<name>A0AAP6XIC7_9CORY</name>
<keyword evidence="4" id="KW-1133">Transmembrane helix</keyword>
<keyword evidence="4" id="KW-0472">Membrane</keyword>